<comment type="caution">
    <text evidence="1">The sequence shown here is derived from an EMBL/GenBank/DDBJ whole genome shotgun (WGS) entry which is preliminary data.</text>
</comment>
<proteinExistence type="predicted"/>
<dbReference type="PANTHER" id="PTHR34285">
    <property type="entry name" value="OS08G0510800 PROTEIN"/>
    <property type="match status" value="1"/>
</dbReference>
<dbReference type="PANTHER" id="PTHR34285:SF3">
    <property type="entry name" value="OS08G0510800 PROTEIN"/>
    <property type="match status" value="1"/>
</dbReference>
<evidence type="ECO:0000313" key="2">
    <source>
        <dbReference type="Proteomes" id="UP001396334"/>
    </source>
</evidence>
<name>A0ABR2QGM6_9ROSI</name>
<organism evidence="1 2">
    <name type="scientific">Hibiscus sabdariffa</name>
    <name type="common">roselle</name>
    <dbReference type="NCBI Taxonomy" id="183260"/>
    <lineage>
        <taxon>Eukaryota</taxon>
        <taxon>Viridiplantae</taxon>
        <taxon>Streptophyta</taxon>
        <taxon>Embryophyta</taxon>
        <taxon>Tracheophyta</taxon>
        <taxon>Spermatophyta</taxon>
        <taxon>Magnoliopsida</taxon>
        <taxon>eudicotyledons</taxon>
        <taxon>Gunneridae</taxon>
        <taxon>Pentapetalae</taxon>
        <taxon>rosids</taxon>
        <taxon>malvids</taxon>
        <taxon>Malvales</taxon>
        <taxon>Malvaceae</taxon>
        <taxon>Malvoideae</taxon>
        <taxon>Hibiscus</taxon>
    </lineage>
</organism>
<dbReference type="Proteomes" id="UP001396334">
    <property type="component" value="Unassembled WGS sequence"/>
</dbReference>
<reference evidence="1 2" key="1">
    <citation type="journal article" date="2024" name="G3 (Bethesda)">
        <title>Genome assembly of Hibiscus sabdariffa L. provides insights into metabolisms of medicinal natural products.</title>
        <authorList>
            <person name="Kim T."/>
        </authorList>
    </citation>
    <scope>NUCLEOTIDE SEQUENCE [LARGE SCALE GENOMIC DNA]</scope>
    <source>
        <strain evidence="1">TK-2024</strain>
        <tissue evidence="1">Old leaves</tissue>
    </source>
</reference>
<evidence type="ECO:0000313" key="1">
    <source>
        <dbReference type="EMBL" id="KAK8999836.1"/>
    </source>
</evidence>
<keyword evidence="2" id="KW-1185">Reference proteome</keyword>
<dbReference type="EMBL" id="JBBPBN010000039">
    <property type="protein sequence ID" value="KAK8999836.1"/>
    <property type="molecule type" value="Genomic_DNA"/>
</dbReference>
<sequence>MKTGPSLKISYRPNDASSPFSLVVKTGTRLFGSPISSSLLMSAKFNLLPHENPSFMLHFKPCFGDFSIKKSQSSAFDKAVKPSNDGVLKDASSIEVVDFPVVKENSIEFFSDKRKLTTFNSKDFATILSGMEVGATMAVPEKGKVLVKFRWGLRIPSEMKSGQINTISSGQNTVGGCN</sequence>
<gene>
    <name evidence="1" type="ORF">V6N11_065328</name>
</gene>
<accession>A0ABR2QGM6</accession>
<protein>
    <submittedName>
        <fullName evidence="1">Uncharacterized protein</fullName>
    </submittedName>
</protein>